<evidence type="ECO:0000313" key="1">
    <source>
        <dbReference type="EMBL" id="RWR91539.1"/>
    </source>
</evidence>
<protein>
    <submittedName>
        <fullName evidence="1">Glycosyltransferase family protein 64 C3</fullName>
    </submittedName>
</protein>
<keyword evidence="1" id="KW-0808">Transferase</keyword>
<dbReference type="InterPro" id="IPR053318">
    <property type="entry name" value="GT64"/>
</dbReference>
<reference evidence="1 2" key="1">
    <citation type="journal article" date="2019" name="Nat. Plants">
        <title>Stout camphor tree genome fills gaps in understanding of flowering plant genome evolution.</title>
        <authorList>
            <person name="Chaw S.M."/>
            <person name="Liu Y.C."/>
            <person name="Wu Y.W."/>
            <person name="Wang H.Y."/>
            <person name="Lin C.I."/>
            <person name="Wu C.S."/>
            <person name="Ke H.M."/>
            <person name="Chang L.Y."/>
            <person name="Hsu C.Y."/>
            <person name="Yang H.T."/>
            <person name="Sudianto E."/>
            <person name="Hsu M.H."/>
            <person name="Wu K.P."/>
            <person name="Wang L.N."/>
            <person name="Leebens-Mack J.H."/>
            <person name="Tsai I.J."/>
        </authorList>
    </citation>
    <scope>NUCLEOTIDE SEQUENCE [LARGE SCALE GENOMIC DNA]</scope>
    <source>
        <strain evidence="2">cv. Chaw 1501</strain>
        <tissue evidence="1">Young leaves</tissue>
    </source>
</reference>
<dbReference type="PANTHER" id="PTHR48409">
    <property type="entry name" value="GLYCOSYLTRANSFERASE FAMILY PROTEIN 64 C3"/>
    <property type="match status" value="1"/>
</dbReference>
<dbReference type="EMBL" id="QPKB01000008">
    <property type="protein sequence ID" value="RWR91539.1"/>
    <property type="molecule type" value="Genomic_DNA"/>
</dbReference>
<sequence length="63" mass="6896">MANLTELGSQSDSLDLPRAGECIREFHRGIGRMPLRYSYGKVIEGVGAQALCEKGVKLVLCEE</sequence>
<gene>
    <name evidence="1" type="ORF">CKAN_02069800</name>
</gene>
<name>A0A443PLC0_9MAGN</name>
<dbReference type="STRING" id="337451.A0A443PLC0"/>
<accession>A0A443PLC0</accession>
<proteinExistence type="predicted"/>
<dbReference type="Proteomes" id="UP000283530">
    <property type="component" value="Unassembled WGS sequence"/>
</dbReference>
<keyword evidence="2" id="KW-1185">Reference proteome</keyword>
<evidence type="ECO:0000313" key="2">
    <source>
        <dbReference type="Proteomes" id="UP000283530"/>
    </source>
</evidence>
<comment type="caution">
    <text evidence="1">The sequence shown here is derived from an EMBL/GenBank/DDBJ whole genome shotgun (WGS) entry which is preliminary data.</text>
</comment>
<dbReference type="AlphaFoldDB" id="A0A443PLC0"/>
<dbReference type="GO" id="GO:0016740">
    <property type="term" value="F:transferase activity"/>
    <property type="evidence" value="ECO:0007669"/>
    <property type="project" value="UniProtKB-KW"/>
</dbReference>
<dbReference type="OrthoDB" id="5954868at2759"/>
<organism evidence="1 2">
    <name type="scientific">Cinnamomum micranthum f. kanehirae</name>
    <dbReference type="NCBI Taxonomy" id="337451"/>
    <lineage>
        <taxon>Eukaryota</taxon>
        <taxon>Viridiplantae</taxon>
        <taxon>Streptophyta</taxon>
        <taxon>Embryophyta</taxon>
        <taxon>Tracheophyta</taxon>
        <taxon>Spermatophyta</taxon>
        <taxon>Magnoliopsida</taxon>
        <taxon>Magnoliidae</taxon>
        <taxon>Laurales</taxon>
        <taxon>Lauraceae</taxon>
        <taxon>Cinnamomum</taxon>
    </lineage>
</organism>
<dbReference type="PANTHER" id="PTHR48409:SF1">
    <property type="entry name" value="GLYCOSYLTRANSFERASE FAMILY PROTEIN 64 C3"/>
    <property type="match status" value="1"/>
</dbReference>